<evidence type="ECO:0000256" key="1">
    <source>
        <dbReference type="SAM" id="Phobius"/>
    </source>
</evidence>
<proteinExistence type="predicted"/>
<dbReference type="GO" id="GO:0005789">
    <property type="term" value="C:endoplasmic reticulum membrane"/>
    <property type="evidence" value="ECO:0007669"/>
    <property type="project" value="TreeGrafter"/>
</dbReference>
<dbReference type="GO" id="GO:0031501">
    <property type="term" value="C:mannosyltransferase complex"/>
    <property type="evidence" value="ECO:0007669"/>
    <property type="project" value="TreeGrafter"/>
</dbReference>
<feature type="chain" id="PRO_5041338408" description="Pga1p" evidence="2">
    <location>
        <begin position="24"/>
        <end position="198"/>
    </location>
</feature>
<reference evidence="3" key="1">
    <citation type="submission" date="2022-10" db="EMBL/GenBank/DDBJ databases">
        <authorList>
            <person name="Byrne P K."/>
        </authorList>
    </citation>
    <scope>NUCLEOTIDE SEQUENCE</scope>
    <source>
        <strain evidence="3">IFO1815</strain>
    </source>
</reference>
<feature type="transmembrane region" description="Helical" evidence="1">
    <location>
        <begin position="168"/>
        <end position="187"/>
    </location>
</feature>
<dbReference type="GO" id="GO:0006506">
    <property type="term" value="P:GPI anchor biosynthetic process"/>
    <property type="evidence" value="ECO:0007669"/>
    <property type="project" value="TreeGrafter"/>
</dbReference>
<name>A0AA35NEJ3_SACMI</name>
<accession>A0AA35NEJ3</accession>
<dbReference type="PANTHER" id="PTHR28022">
    <property type="entry name" value="GPI MANNOSYLTRANSFERASE 2 SUBUNIT PGA1"/>
    <property type="match status" value="1"/>
</dbReference>
<keyword evidence="4" id="KW-1185">Reference proteome</keyword>
<dbReference type="GeneID" id="80920844"/>
<gene>
    <name evidence="3" type="primary">SMKI14G1660</name>
    <name evidence="3" type="ORF">SMKI_14G1660</name>
</gene>
<feature type="signal peptide" evidence="2">
    <location>
        <begin position="1"/>
        <end position="23"/>
    </location>
</feature>
<evidence type="ECO:0000256" key="2">
    <source>
        <dbReference type="SAM" id="SignalP"/>
    </source>
</evidence>
<dbReference type="Pfam" id="PF10333">
    <property type="entry name" value="Pga1"/>
    <property type="match status" value="1"/>
</dbReference>
<dbReference type="RefSeq" id="XP_056079076.1">
    <property type="nucleotide sequence ID" value="XM_056225237.1"/>
</dbReference>
<dbReference type="AlphaFoldDB" id="A0AA35NEJ3"/>
<dbReference type="GO" id="GO:0000030">
    <property type="term" value="F:mannosyltransferase activity"/>
    <property type="evidence" value="ECO:0007669"/>
    <property type="project" value="TreeGrafter"/>
</dbReference>
<evidence type="ECO:0008006" key="5">
    <source>
        <dbReference type="Google" id="ProtNLM"/>
    </source>
</evidence>
<dbReference type="Proteomes" id="UP001161438">
    <property type="component" value="Chromosome 14"/>
</dbReference>
<dbReference type="PANTHER" id="PTHR28022:SF1">
    <property type="entry name" value="GPI MANNOSYLTRANSFERASE 2 SUBUNIT PGA1"/>
    <property type="match status" value="1"/>
</dbReference>
<protein>
    <recommendedName>
        <fullName evidence="5">Pga1p</fullName>
    </recommendedName>
</protein>
<organism evidence="3 4">
    <name type="scientific">Saccharomyces mikatae IFO 1815</name>
    <dbReference type="NCBI Taxonomy" id="226126"/>
    <lineage>
        <taxon>Eukaryota</taxon>
        <taxon>Fungi</taxon>
        <taxon>Dikarya</taxon>
        <taxon>Ascomycota</taxon>
        <taxon>Saccharomycotina</taxon>
        <taxon>Saccharomycetes</taxon>
        <taxon>Saccharomycetales</taxon>
        <taxon>Saccharomycetaceae</taxon>
        <taxon>Saccharomyces</taxon>
    </lineage>
</organism>
<keyword evidence="1" id="KW-0472">Membrane</keyword>
<sequence length="198" mass="22539">MGQPHFMKWIVASLLLFIGYVHANTESILYRVPHDFPLSKSRENVIFEKDTKMTPSISLLGETMGQTTVNINTTNLQLHNTTYIELTGLQRDETYQIKVCWSAIHPISIINLQTVIIPRFTEFQQTTSDYARVVVKFLTLTDSYPNEHTMVPIQISLVTTRLGIPVDIYPTLVIIVLLVVGLIITRAPRVLNDVLLKF</sequence>
<keyword evidence="1" id="KW-1133">Transmembrane helix</keyword>
<evidence type="ECO:0000313" key="4">
    <source>
        <dbReference type="Proteomes" id="UP001161438"/>
    </source>
</evidence>
<keyword evidence="1" id="KW-0812">Transmembrane</keyword>
<dbReference type="EMBL" id="OX365770">
    <property type="protein sequence ID" value="CAI4035956.1"/>
    <property type="molecule type" value="Genomic_DNA"/>
</dbReference>
<evidence type="ECO:0000313" key="3">
    <source>
        <dbReference type="EMBL" id="CAI4035956.1"/>
    </source>
</evidence>
<keyword evidence="2" id="KW-0732">Signal</keyword>
<dbReference type="InterPro" id="IPR019433">
    <property type="entry name" value="GPI_ManTrfase_II_coact_Pga1"/>
</dbReference>